<accession>A0A2U2HFY9</accession>
<comment type="caution">
    <text evidence="1">The sequence shown here is derived from an EMBL/GenBank/DDBJ whole genome shotgun (WGS) entry which is preliminary data.</text>
</comment>
<keyword evidence="2" id="KW-1185">Reference proteome</keyword>
<dbReference type="EMBL" id="PXWF02000278">
    <property type="protein sequence ID" value="PWF43638.1"/>
    <property type="molecule type" value="Genomic_DNA"/>
</dbReference>
<sequence length="226" mass="23119">MMKDLGTLAGANFSSGSAVNSRGQVTGFSGISGNGFHAFLYTGGTMVDLGAFGGDISPGRAINEAGQVAGQYRGADGQTRGFIYDGTSMSDLGTLGALPGAEFVGVEAINESGHVTGVAVTAGGLTHAFIYRGGQMYDLDPGGLKFSRAAGLNDKSQVVGTMLFAGGNVEHAVTWLPDGEMIDLNMRIPRAPRGMLLIEGLAVADNGAIVARANTGLVLLKPVHKK</sequence>
<evidence type="ECO:0000313" key="2">
    <source>
        <dbReference type="Proteomes" id="UP000241421"/>
    </source>
</evidence>
<evidence type="ECO:0008006" key="3">
    <source>
        <dbReference type="Google" id="ProtNLM"/>
    </source>
</evidence>
<dbReference type="Proteomes" id="UP000241421">
    <property type="component" value="Unassembled WGS sequence"/>
</dbReference>
<protein>
    <recommendedName>
        <fullName evidence="3">HAF repeat-containing protein</fullName>
    </recommendedName>
</protein>
<dbReference type="NCBIfam" id="TIGR02913">
    <property type="entry name" value="HAF_rpt"/>
    <property type="match status" value="3"/>
</dbReference>
<evidence type="ECO:0000313" key="1">
    <source>
        <dbReference type="EMBL" id="PWF43638.1"/>
    </source>
</evidence>
<dbReference type="InterPro" id="IPR014262">
    <property type="entry name" value="HAF_rpt"/>
</dbReference>
<gene>
    <name evidence="1" type="ORF">C7C56_020900</name>
</gene>
<organism evidence="1 2">
    <name type="scientific">Massilia glaciei</name>
    <dbReference type="NCBI Taxonomy" id="1524097"/>
    <lineage>
        <taxon>Bacteria</taxon>
        <taxon>Pseudomonadati</taxon>
        <taxon>Pseudomonadota</taxon>
        <taxon>Betaproteobacteria</taxon>
        <taxon>Burkholderiales</taxon>
        <taxon>Oxalobacteraceae</taxon>
        <taxon>Telluria group</taxon>
        <taxon>Massilia</taxon>
    </lineage>
</organism>
<reference evidence="1 2" key="1">
    <citation type="submission" date="2018-04" db="EMBL/GenBank/DDBJ databases">
        <title>Massilia violaceinigra sp. nov., a novel purple-pigmented bacterium isolated from Tianshan glacier, Xinjiang, China.</title>
        <authorList>
            <person name="Wang H."/>
        </authorList>
    </citation>
    <scope>NUCLEOTIDE SEQUENCE [LARGE SCALE GENOMIC DNA]</scope>
    <source>
        <strain evidence="1 2">B448-2</strain>
    </source>
</reference>
<name>A0A2U2HFY9_9BURK</name>
<dbReference type="AlphaFoldDB" id="A0A2U2HFY9"/>
<proteinExistence type="predicted"/>